<dbReference type="InterPro" id="IPR003738">
    <property type="entry name" value="SRAP"/>
</dbReference>
<evidence type="ECO:0000256" key="8">
    <source>
        <dbReference type="RuleBase" id="RU364100"/>
    </source>
</evidence>
<dbReference type="GO" id="GO:0016829">
    <property type="term" value="F:lyase activity"/>
    <property type="evidence" value="ECO:0007669"/>
    <property type="project" value="UniProtKB-KW"/>
</dbReference>
<dbReference type="EMBL" id="JAMTCK010000012">
    <property type="protein sequence ID" value="MCP2167979.1"/>
    <property type="molecule type" value="Genomic_DNA"/>
</dbReference>
<evidence type="ECO:0000256" key="5">
    <source>
        <dbReference type="ARBA" id="ARBA00023124"/>
    </source>
</evidence>
<evidence type="ECO:0000256" key="6">
    <source>
        <dbReference type="ARBA" id="ARBA00023125"/>
    </source>
</evidence>
<name>A0AAE3GIL2_9PSEU</name>
<evidence type="ECO:0000256" key="3">
    <source>
        <dbReference type="ARBA" id="ARBA00022763"/>
    </source>
</evidence>
<dbReference type="GO" id="GO:0106300">
    <property type="term" value="P:protein-DNA covalent cross-linking repair"/>
    <property type="evidence" value="ECO:0007669"/>
    <property type="project" value="InterPro"/>
</dbReference>
<keyword evidence="6" id="KW-0238">DNA-binding</keyword>
<keyword evidence="7" id="KW-0456">Lyase</keyword>
<comment type="similarity">
    <text evidence="1 8">Belongs to the SOS response-associated peptidase family.</text>
</comment>
<keyword evidence="4 8" id="KW-0378">Hydrolase</keyword>
<dbReference type="GO" id="GO:0003697">
    <property type="term" value="F:single-stranded DNA binding"/>
    <property type="evidence" value="ECO:0007669"/>
    <property type="project" value="InterPro"/>
</dbReference>
<dbReference type="GO" id="GO:0008233">
    <property type="term" value="F:peptidase activity"/>
    <property type="evidence" value="ECO:0007669"/>
    <property type="project" value="UniProtKB-KW"/>
</dbReference>
<sequence length="255" mass="28073">MCGRFVSTRDPASLADEFLAVDATGNDAPRADYNVAPTKSVLAVVERHPRDEEGTVDTSTTERTVRVMRWGLVPHWAKDLSVGARMINARSESVLDKPAYRDSASKRRCLLPADGWYEWQPGEGRKQPFFITPSDGSTLAMAGIWSVWWDRDDEGGSRPVVTCAVLTTDAIGEMATIHHRMPLLLSRERWADWLDPDRTDPADLLAPPEDDLVAGLELRPVTTAVNSVKNNHPGLTEPVAISAAEMPAPTLFEVT</sequence>
<evidence type="ECO:0000313" key="10">
    <source>
        <dbReference type="Proteomes" id="UP001206128"/>
    </source>
</evidence>
<evidence type="ECO:0000256" key="4">
    <source>
        <dbReference type="ARBA" id="ARBA00022801"/>
    </source>
</evidence>
<dbReference type="PANTHER" id="PTHR13604:SF0">
    <property type="entry name" value="ABASIC SITE PROCESSING PROTEIN HMCES"/>
    <property type="match status" value="1"/>
</dbReference>
<gene>
    <name evidence="9" type="ORF">LX83_004853</name>
</gene>
<dbReference type="Pfam" id="PF02586">
    <property type="entry name" value="SRAP"/>
    <property type="match status" value="1"/>
</dbReference>
<reference evidence="9" key="1">
    <citation type="submission" date="2022-06" db="EMBL/GenBank/DDBJ databases">
        <title>Genomic Encyclopedia of Archaeal and Bacterial Type Strains, Phase II (KMG-II): from individual species to whole genera.</title>
        <authorList>
            <person name="Goeker M."/>
        </authorList>
    </citation>
    <scope>NUCLEOTIDE SEQUENCE</scope>
    <source>
        <strain evidence="9">DSM 43935</strain>
    </source>
</reference>
<dbReference type="AlphaFoldDB" id="A0AAE3GIL2"/>
<protein>
    <recommendedName>
        <fullName evidence="8">Abasic site processing protein</fullName>
        <ecNumber evidence="8">3.4.-.-</ecNumber>
    </recommendedName>
</protein>
<keyword evidence="2 8" id="KW-0645">Protease</keyword>
<dbReference type="InterPro" id="IPR036590">
    <property type="entry name" value="SRAP-like"/>
</dbReference>
<comment type="caution">
    <text evidence="9">The sequence shown here is derived from an EMBL/GenBank/DDBJ whole genome shotgun (WGS) entry which is preliminary data.</text>
</comment>
<dbReference type="Gene3D" id="3.90.1680.10">
    <property type="entry name" value="SOS response associated peptidase-like"/>
    <property type="match status" value="1"/>
</dbReference>
<evidence type="ECO:0000256" key="2">
    <source>
        <dbReference type="ARBA" id="ARBA00022670"/>
    </source>
</evidence>
<dbReference type="SUPFAM" id="SSF143081">
    <property type="entry name" value="BB1717-like"/>
    <property type="match status" value="1"/>
</dbReference>
<keyword evidence="10" id="KW-1185">Reference proteome</keyword>
<dbReference type="RefSeq" id="WP_253775392.1">
    <property type="nucleotide sequence ID" value="NZ_JAMTCK010000012.1"/>
</dbReference>
<dbReference type="EC" id="3.4.-.-" evidence="8"/>
<organism evidence="9 10">
    <name type="scientific">Goodfellowiella coeruleoviolacea</name>
    <dbReference type="NCBI Taxonomy" id="334858"/>
    <lineage>
        <taxon>Bacteria</taxon>
        <taxon>Bacillati</taxon>
        <taxon>Actinomycetota</taxon>
        <taxon>Actinomycetes</taxon>
        <taxon>Pseudonocardiales</taxon>
        <taxon>Pseudonocardiaceae</taxon>
        <taxon>Goodfellowiella</taxon>
    </lineage>
</organism>
<evidence type="ECO:0000256" key="7">
    <source>
        <dbReference type="ARBA" id="ARBA00023239"/>
    </source>
</evidence>
<keyword evidence="5" id="KW-0190">Covalent protein-DNA linkage</keyword>
<accession>A0AAE3GIL2</accession>
<proteinExistence type="inferred from homology"/>
<dbReference type="PANTHER" id="PTHR13604">
    <property type="entry name" value="DC12-RELATED"/>
    <property type="match status" value="1"/>
</dbReference>
<evidence type="ECO:0000313" key="9">
    <source>
        <dbReference type="EMBL" id="MCP2167979.1"/>
    </source>
</evidence>
<evidence type="ECO:0000256" key="1">
    <source>
        <dbReference type="ARBA" id="ARBA00008136"/>
    </source>
</evidence>
<dbReference type="GO" id="GO:0006508">
    <property type="term" value="P:proteolysis"/>
    <property type="evidence" value="ECO:0007669"/>
    <property type="project" value="UniProtKB-KW"/>
</dbReference>
<keyword evidence="3" id="KW-0227">DNA damage</keyword>
<dbReference type="Proteomes" id="UP001206128">
    <property type="component" value="Unassembled WGS sequence"/>
</dbReference>